<dbReference type="EMBL" id="WBJY01000002">
    <property type="protein sequence ID" value="KAB1648408.1"/>
    <property type="molecule type" value="Genomic_DNA"/>
</dbReference>
<protein>
    <submittedName>
        <fullName evidence="1">Uncharacterized protein</fullName>
    </submittedName>
</protein>
<evidence type="ECO:0000313" key="2">
    <source>
        <dbReference type="Proteomes" id="UP000431744"/>
    </source>
</evidence>
<reference evidence="1 2" key="1">
    <citation type="submission" date="2019-09" db="EMBL/GenBank/DDBJ databases">
        <title>Phylogeny of genus Pseudoclavibacter and closely related genus.</title>
        <authorList>
            <person name="Li Y."/>
        </authorList>
    </citation>
    <scope>NUCLEOTIDE SEQUENCE [LARGE SCALE GENOMIC DNA]</scope>
    <source>
        <strain evidence="1 2">EGI 60007</strain>
    </source>
</reference>
<proteinExistence type="predicted"/>
<comment type="caution">
    <text evidence="1">The sequence shown here is derived from an EMBL/GenBank/DDBJ whole genome shotgun (WGS) entry which is preliminary data.</text>
</comment>
<sequence length="399" mass="42993">MNAINNHINSTEVLEALERVRATAGTGADNVGDTELLELAQAVRVAHFVHGVAEDVLVRECGLDPTIVANAVSGLTVLDAAIRASHEQGIDVENPVTEHSNYPPNAVGLATFRIDFATPEQVKPEFFASTKTFELRRYRIAVSPVERRIVVTAYVLANDWGVSLEANRKDAMKHVAELIAGTANFDGWCFEDEAWSTTVSEWGPAFVCERAACVRLGEWAPQESFMLQEHVCQAEPTPHMIDSSVDVDYNESTGTWDVSVAAWNSLSVDQARAGHAAIGQAMELAARLNGADPSKGLARSIRDSVPAAVPLRFAWIDMADDTKVRTFDVGDFSGAPIVAVDGSRVVVTNYAEDPDYVGDPLLTAIANRLVAALSEFLNEHGPDALADALDAHFTPGEVA</sequence>
<organism evidence="1 2">
    <name type="scientific">Pseudoclavibacter endophyticus</name>
    <dbReference type="NCBI Taxonomy" id="1778590"/>
    <lineage>
        <taxon>Bacteria</taxon>
        <taxon>Bacillati</taxon>
        <taxon>Actinomycetota</taxon>
        <taxon>Actinomycetes</taxon>
        <taxon>Micrococcales</taxon>
        <taxon>Microbacteriaceae</taxon>
        <taxon>Pseudoclavibacter</taxon>
    </lineage>
</organism>
<dbReference type="Proteomes" id="UP000431744">
    <property type="component" value="Unassembled WGS sequence"/>
</dbReference>
<dbReference type="AlphaFoldDB" id="A0A6H9WNQ5"/>
<gene>
    <name evidence="1" type="ORF">F8O04_12040</name>
</gene>
<accession>A0A6H9WNQ5</accession>
<evidence type="ECO:0000313" key="1">
    <source>
        <dbReference type="EMBL" id="KAB1648408.1"/>
    </source>
</evidence>
<keyword evidence="2" id="KW-1185">Reference proteome</keyword>
<name>A0A6H9WNQ5_9MICO</name>
<dbReference type="RefSeq" id="WP_158029603.1">
    <property type="nucleotide sequence ID" value="NZ_BMHG01000001.1"/>
</dbReference>